<dbReference type="FunFam" id="3.60.20.10:FF:000004">
    <property type="entry name" value="Proteasome subunit alpha type-4"/>
    <property type="match status" value="1"/>
</dbReference>
<dbReference type="PhylomeDB" id="A0A0G4FGN3"/>
<gene>
    <name evidence="7" type="ORF">Vbra_1220</name>
</gene>
<evidence type="ECO:0000256" key="3">
    <source>
        <dbReference type="PROSITE-ProRule" id="PRU00808"/>
    </source>
</evidence>
<evidence type="ECO:0000313" key="7">
    <source>
        <dbReference type="EMBL" id="CEM12018.1"/>
    </source>
</evidence>
<keyword evidence="8" id="KW-1185">Reference proteome</keyword>
<keyword evidence="1 4" id="KW-0963">Cytoplasm</keyword>
<organism evidence="7 8">
    <name type="scientific">Vitrella brassicaformis (strain CCMP3155)</name>
    <dbReference type="NCBI Taxonomy" id="1169540"/>
    <lineage>
        <taxon>Eukaryota</taxon>
        <taxon>Sar</taxon>
        <taxon>Alveolata</taxon>
        <taxon>Colpodellida</taxon>
        <taxon>Vitrellaceae</taxon>
        <taxon>Vitrella</taxon>
    </lineage>
</organism>
<dbReference type="STRING" id="1169540.A0A0G4FGN3"/>
<dbReference type="GO" id="GO:0019773">
    <property type="term" value="C:proteasome core complex, alpha-subunit complex"/>
    <property type="evidence" value="ECO:0007669"/>
    <property type="project" value="UniProtKB-UniRule"/>
</dbReference>
<dbReference type="AlphaFoldDB" id="A0A0G4FGN3"/>
<dbReference type="InterPro" id="IPR023332">
    <property type="entry name" value="Proteasome_alpha-type"/>
</dbReference>
<dbReference type="OrthoDB" id="431557at2759"/>
<dbReference type="CDD" id="cd03755">
    <property type="entry name" value="proteasome_alpha_type_7"/>
    <property type="match status" value="1"/>
</dbReference>
<accession>A0A0G4FGN3</accession>
<keyword evidence="2 3" id="KW-0647">Proteasome</keyword>
<comment type="subunit">
    <text evidence="4">The 26S proteasome consists of a 20S proteasome core and two 19S regulatory subunits.</text>
</comment>
<comment type="subcellular location">
    <subcellularLocation>
        <location evidence="4">Cytoplasm</location>
    </subcellularLocation>
    <subcellularLocation>
        <location evidence="4">Nucleus</location>
    </subcellularLocation>
</comment>
<dbReference type="Pfam" id="PF10584">
    <property type="entry name" value="Proteasome_A_N"/>
    <property type="match status" value="1"/>
</dbReference>
<dbReference type="SMART" id="SM00948">
    <property type="entry name" value="Proteasome_A_N"/>
    <property type="match status" value="1"/>
</dbReference>
<sequence length="252" mass="27997">MSYDRAITVFSPDGHLFQVEYAQEAVRKGFTAVGLRGKDCICLAVERKSVGRLQDPRTLKKILAVDDNIRLAFAGLSADARVLVNRVRLECQAYRLSLEDAPTVDWVAKYMAKIQQSMTHRGGARPYGISTLVAGVNGDGEPALYQTDPSGVCSAWKANCIGRNSKTVLEFLEKHYKEDLTKDETILLSVKALLEVVEKGSKNIEVAVLRSQGPGKDVEISDLKEEEIEAVVAQIEKEEQEEKERQEKQRAS</sequence>
<reference evidence="7 8" key="1">
    <citation type="submission" date="2014-11" db="EMBL/GenBank/DDBJ databases">
        <authorList>
            <person name="Zhu J."/>
            <person name="Qi W."/>
            <person name="Song R."/>
        </authorList>
    </citation>
    <scope>NUCLEOTIDE SEQUENCE [LARGE SCALE GENOMIC DNA]</scope>
</reference>
<dbReference type="GO" id="GO:0005737">
    <property type="term" value="C:cytoplasm"/>
    <property type="evidence" value="ECO:0007669"/>
    <property type="project" value="UniProtKB-SubCell"/>
</dbReference>
<feature type="domain" description="Proteasome alpha-type subunits" evidence="6">
    <location>
        <begin position="3"/>
        <end position="25"/>
    </location>
</feature>
<dbReference type="FunCoup" id="A0A0G4FGN3">
    <property type="interactions" value="318"/>
</dbReference>
<dbReference type="NCBIfam" id="NF003075">
    <property type="entry name" value="PRK03996.1"/>
    <property type="match status" value="1"/>
</dbReference>
<protein>
    <recommendedName>
        <fullName evidence="4">Proteasome subunit alpha type</fullName>
    </recommendedName>
</protein>
<dbReference type="GO" id="GO:0005634">
    <property type="term" value="C:nucleus"/>
    <property type="evidence" value="ECO:0007669"/>
    <property type="project" value="UniProtKB-SubCell"/>
</dbReference>
<dbReference type="InterPro" id="IPR029055">
    <property type="entry name" value="Ntn_hydrolases_N"/>
</dbReference>
<evidence type="ECO:0000256" key="4">
    <source>
        <dbReference type="RuleBase" id="RU000551"/>
    </source>
</evidence>
<dbReference type="InterPro" id="IPR050115">
    <property type="entry name" value="Proteasome_alpha"/>
</dbReference>
<dbReference type="Proteomes" id="UP000041254">
    <property type="component" value="Unassembled WGS sequence"/>
</dbReference>
<dbReference type="SUPFAM" id="SSF56235">
    <property type="entry name" value="N-terminal nucleophile aminohydrolases (Ntn hydrolases)"/>
    <property type="match status" value="1"/>
</dbReference>
<evidence type="ECO:0000256" key="2">
    <source>
        <dbReference type="ARBA" id="ARBA00022942"/>
    </source>
</evidence>
<dbReference type="VEuPathDB" id="CryptoDB:Vbra_1220"/>
<name>A0A0G4FGN3_VITBC</name>
<dbReference type="InterPro" id="IPR001353">
    <property type="entry name" value="Proteasome_sua/b"/>
</dbReference>
<dbReference type="OMA" id="ICMLDHH"/>
<dbReference type="PANTHER" id="PTHR11599">
    <property type="entry name" value="PROTEASOME SUBUNIT ALPHA/BETA"/>
    <property type="match status" value="1"/>
</dbReference>
<dbReference type="InterPro" id="IPR000426">
    <property type="entry name" value="Proteasome_asu_N"/>
</dbReference>
<comment type="similarity">
    <text evidence="3 4">Belongs to the peptidase T1A family.</text>
</comment>
<dbReference type="PROSITE" id="PS00388">
    <property type="entry name" value="PROTEASOME_ALPHA_1"/>
    <property type="match status" value="1"/>
</dbReference>
<dbReference type="InParanoid" id="A0A0G4FGN3"/>
<keyword evidence="4" id="KW-0539">Nucleus</keyword>
<evidence type="ECO:0000256" key="1">
    <source>
        <dbReference type="ARBA" id="ARBA00022490"/>
    </source>
</evidence>
<evidence type="ECO:0000256" key="5">
    <source>
        <dbReference type="SAM" id="Coils"/>
    </source>
</evidence>
<evidence type="ECO:0000259" key="6">
    <source>
        <dbReference type="PROSITE" id="PS00388"/>
    </source>
</evidence>
<dbReference type="GO" id="GO:0006511">
    <property type="term" value="P:ubiquitin-dependent protein catabolic process"/>
    <property type="evidence" value="ECO:0007669"/>
    <property type="project" value="InterPro"/>
</dbReference>
<dbReference type="Pfam" id="PF00227">
    <property type="entry name" value="Proteasome"/>
    <property type="match status" value="1"/>
</dbReference>
<dbReference type="EMBL" id="CDMY01000430">
    <property type="protein sequence ID" value="CEM12018.1"/>
    <property type="molecule type" value="Genomic_DNA"/>
</dbReference>
<feature type="coiled-coil region" evidence="5">
    <location>
        <begin position="221"/>
        <end position="252"/>
    </location>
</feature>
<proteinExistence type="inferred from homology"/>
<keyword evidence="5" id="KW-0175">Coiled coil</keyword>
<evidence type="ECO:0000313" key="8">
    <source>
        <dbReference type="Proteomes" id="UP000041254"/>
    </source>
</evidence>
<dbReference type="PROSITE" id="PS51475">
    <property type="entry name" value="PROTEASOME_ALPHA_2"/>
    <property type="match status" value="1"/>
</dbReference>
<dbReference type="Gene3D" id="3.60.20.10">
    <property type="entry name" value="Glutamine Phosphoribosylpyrophosphate, subunit 1, domain 1"/>
    <property type="match status" value="1"/>
</dbReference>